<evidence type="ECO:0000256" key="1">
    <source>
        <dbReference type="ARBA" id="ARBA00009947"/>
    </source>
</evidence>
<feature type="region of interest" description="Disordered" evidence="4">
    <location>
        <begin position="1"/>
        <end position="23"/>
    </location>
</feature>
<dbReference type="AlphaFoldDB" id="A0A183B5V7"/>
<dbReference type="PANTHER" id="PTHR11875">
    <property type="entry name" value="TESTIS-SPECIFIC Y-ENCODED PROTEIN"/>
    <property type="match status" value="1"/>
</dbReference>
<proteinExistence type="inferred from homology"/>
<dbReference type="InterPro" id="IPR037231">
    <property type="entry name" value="NAP-like_sf"/>
</dbReference>
<evidence type="ECO:0000313" key="5">
    <source>
        <dbReference type="EMBL" id="VDP91864.1"/>
    </source>
</evidence>
<sequence>MATQPKVPRSSNDSAADGESANANATIDAIEEVQNAIDNLNEQASEEILKVEQKYNKLRQPHFEKRSELIAKIPNFWLTAFVNHPQLSDLLTTSDENVLKHLRKVEVQEFEDIKSGFRINFHFDKNEWFKNAVLTKEFHLGDSGEPSSTFTPIEWFPGKDLTAKANSGKKNNGEQMKKRPFEDQSQDSFFCWFTDESSAFGDELGEVIKDDLWPNPLQYYLSPDMDEENENDEDEDEEDDEQDLDEEEGCGGDV</sequence>
<protein>
    <submittedName>
        <fullName evidence="7">Protein SET</fullName>
    </submittedName>
</protein>
<comment type="similarity">
    <text evidence="1 2">Belongs to the nucleosome assembly protein (NAP) family.</text>
</comment>
<accession>A0A183B5V7</accession>
<dbReference type="Proteomes" id="UP000272942">
    <property type="component" value="Unassembled WGS sequence"/>
</dbReference>
<evidence type="ECO:0000256" key="2">
    <source>
        <dbReference type="RuleBase" id="RU003876"/>
    </source>
</evidence>
<feature type="coiled-coil region" evidence="3">
    <location>
        <begin position="23"/>
        <end position="57"/>
    </location>
</feature>
<organism evidence="7">
    <name type="scientific">Echinostoma caproni</name>
    <dbReference type="NCBI Taxonomy" id="27848"/>
    <lineage>
        <taxon>Eukaryota</taxon>
        <taxon>Metazoa</taxon>
        <taxon>Spiralia</taxon>
        <taxon>Lophotrochozoa</taxon>
        <taxon>Platyhelminthes</taxon>
        <taxon>Trematoda</taxon>
        <taxon>Digenea</taxon>
        <taxon>Plagiorchiida</taxon>
        <taxon>Echinostomata</taxon>
        <taxon>Echinostomatoidea</taxon>
        <taxon>Echinostomatidae</taxon>
        <taxon>Echinostoma</taxon>
    </lineage>
</organism>
<keyword evidence="3" id="KW-0175">Coiled coil</keyword>
<dbReference type="SUPFAM" id="SSF143113">
    <property type="entry name" value="NAP-like"/>
    <property type="match status" value="1"/>
</dbReference>
<dbReference type="InterPro" id="IPR002164">
    <property type="entry name" value="NAP_family"/>
</dbReference>
<dbReference type="Gene3D" id="3.30.1120.90">
    <property type="entry name" value="Nucleosome assembly protein"/>
    <property type="match status" value="1"/>
</dbReference>
<dbReference type="Pfam" id="PF00956">
    <property type="entry name" value="NAP"/>
    <property type="match status" value="1"/>
</dbReference>
<keyword evidence="6" id="KW-1185">Reference proteome</keyword>
<dbReference type="FunFam" id="3.30.1120.90:FF:000002">
    <property type="entry name" value="Testis-specific Y-encoded-like protein 2"/>
    <property type="match status" value="1"/>
</dbReference>
<dbReference type="GO" id="GO:0006334">
    <property type="term" value="P:nucleosome assembly"/>
    <property type="evidence" value="ECO:0007669"/>
    <property type="project" value="InterPro"/>
</dbReference>
<dbReference type="OrthoDB" id="19419at2759"/>
<feature type="region of interest" description="Disordered" evidence="4">
    <location>
        <begin position="161"/>
        <end position="182"/>
    </location>
</feature>
<reference evidence="7" key="1">
    <citation type="submission" date="2016-06" db="UniProtKB">
        <authorList>
            <consortium name="WormBaseParasite"/>
        </authorList>
    </citation>
    <scope>IDENTIFICATION</scope>
</reference>
<feature type="compositionally biased region" description="Acidic residues" evidence="4">
    <location>
        <begin position="224"/>
        <end position="254"/>
    </location>
</feature>
<dbReference type="WBParaSite" id="ECPE_0001463201-mRNA-1">
    <property type="protein sequence ID" value="ECPE_0001463201-mRNA-1"/>
    <property type="gene ID" value="ECPE_0001463201"/>
</dbReference>
<evidence type="ECO:0000313" key="7">
    <source>
        <dbReference type="WBParaSite" id="ECPE_0001463201-mRNA-1"/>
    </source>
</evidence>
<evidence type="ECO:0000256" key="4">
    <source>
        <dbReference type="SAM" id="MobiDB-lite"/>
    </source>
</evidence>
<evidence type="ECO:0000256" key="3">
    <source>
        <dbReference type="SAM" id="Coils"/>
    </source>
</evidence>
<feature type="compositionally biased region" description="Basic and acidic residues" evidence="4">
    <location>
        <begin position="171"/>
        <end position="182"/>
    </location>
</feature>
<evidence type="ECO:0000313" key="6">
    <source>
        <dbReference type="Proteomes" id="UP000272942"/>
    </source>
</evidence>
<gene>
    <name evidence="5" type="ORF">ECPE_LOCUS14592</name>
</gene>
<reference evidence="5 6" key="2">
    <citation type="submission" date="2018-11" db="EMBL/GenBank/DDBJ databases">
        <authorList>
            <consortium name="Pathogen Informatics"/>
        </authorList>
    </citation>
    <scope>NUCLEOTIDE SEQUENCE [LARGE SCALE GENOMIC DNA]</scope>
    <source>
        <strain evidence="5 6">Egypt</strain>
    </source>
</reference>
<dbReference type="Gene3D" id="1.20.5.1500">
    <property type="match status" value="1"/>
</dbReference>
<name>A0A183B5V7_9TREM</name>
<feature type="region of interest" description="Disordered" evidence="4">
    <location>
        <begin position="218"/>
        <end position="254"/>
    </location>
</feature>
<feature type="compositionally biased region" description="Polar residues" evidence="4">
    <location>
        <begin position="1"/>
        <end position="14"/>
    </location>
</feature>
<dbReference type="EMBL" id="UZAN01057971">
    <property type="protein sequence ID" value="VDP91864.1"/>
    <property type="molecule type" value="Genomic_DNA"/>
</dbReference>
<dbReference type="GO" id="GO:0005634">
    <property type="term" value="C:nucleus"/>
    <property type="evidence" value="ECO:0007669"/>
    <property type="project" value="InterPro"/>
</dbReference>